<proteinExistence type="predicted"/>
<evidence type="ECO:0000313" key="1">
    <source>
        <dbReference type="EMBL" id="CAB9519018.1"/>
    </source>
</evidence>
<dbReference type="EMBL" id="CAICTM010000980">
    <property type="protein sequence ID" value="CAB9519018.1"/>
    <property type="molecule type" value="Genomic_DNA"/>
</dbReference>
<reference evidence="1" key="1">
    <citation type="submission" date="2020-06" db="EMBL/GenBank/DDBJ databases">
        <authorList>
            <consortium name="Plant Systems Biology data submission"/>
        </authorList>
    </citation>
    <scope>NUCLEOTIDE SEQUENCE</scope>
    <source>
        <strain evidence="1">D6</strain>
    </source>
</reference>
<protein>
    <submittedName>
        <fullName evidence="1">Uncharacterized protein</fullName>
    </submittedName>
</protein>
<dbReference type="Proteomes" id="UP001153069">
    <property type="component" value="Unassembled WGS sequence"/>
</dbReference>
<gene>
    <name evidence="1" type="ORF">SEMRO_982_G227600.1</name>
</gene>
<evidence type="ECO:0000313" key="2">
    <source>
        <dbReference type="Proteomes" id="UP001153069"/>
    </source>
</evidence>
<dbReference type="AlphaFoldDB" id="A0A9N8EDX1"/>
<comment type="caution">
    <text evidence="1">The sequence shown here is derived from an EMBL/GenBank/DDBJ whole genome shotgun (WGS) entry which is preliminary data.</text>
</comment>
<accession>A0A9N8EDX1</accession>
<organism evidence="1 2">
    <name type="scientific">Seminavis robusta</name>
    <dbReference type="NCBI Taxonomy" id="568900"/>
    <lineage>
        <taxon>Eukaryota</taxon>
        <taxon>Sar</taxon>
        <taxon>Stramenopiles</taxon>
        <taxon>Ochrophyta</taxon>
        <taxon>Bacillariophyta</taxon>
        <taxon>Bacillariophyceae</taxon>
        <taxon>Bacillariophycidae</taxon>
        <taxon>Naviculales</taxon>
        <taxon>Naviculaceae</taxon>
        <taxon>Seminavis</taxon>
    </lineage>
</organism>
<name>A0A9N8EDX1_9STRA</name>
<sequence>MDSIFGFFQECLQDGIFCAVVGSSLSVYDLGNVVVTRSGRPIAPVSFPKEIPEIEEKARKILHDETGIFAGFEGHRDHVEFNLLVSMKVTQSSSSVKSWEPYVFGSPTRGTIAPPNMHYRMPKTTDADYVFLLVSRIVLKREIAENLQETDVRAIVDHLSGNLVVETNEEGLVTDWDNPRGTLSLPGWRLLEFGVTKLSPQLFQLVQNWVLVETRNMFYIYGADATTTTWEVTIMALLELRKAMLQAVNGAEPSLGDLIEGVRVHHNLSQELLDMKASPHPAAGHCCRLPYPAASYQKTNNFFVESHERARKLGYKQGKSIVQLFVTGVIDNNVEDAIDEWPANSMVFSDNALTDLFEPFGEGCIKEIVRRIKRDE</sequence>
<keyword evidence="2" id="KW-1185">Reference proteome</keyword>